<dbReference type="InterPro" id="IPR023346">
    <property type="entry name" value="Lysozyme-like_dom_sf"/>
</dbReference>
<keyword evidence="2" id="KW-0326">Glycosidase</keyword>
<dbReference type="CDD" id="cd13399">
    <property type="entry name" value="Slt35-like"/>
    <property type="match status" value="1"/>
</dbReference>
<gene>
    <name evidence="2" type="ORF">MNB_SV-5-1053</name>
</gene>
<evidence type="ECO:0000259" key="1">
    <source>
        <dbReference type="Pfam" id="PF13406"/>
    </source>
</evidence>
<protein>
    <submittedName>
        <fullName evidence="2">Membrane-bound lytic murein transglycosylase B</fullName>
        <ecNumber evidence="2">3.2.1.-</ecNumber>
    </submittedName>
</protein>
<dbReference type="GO" id="GO:0008933">
    <property type="term" value="F:peptidoglycan lytic transglycosylase activity"/>
    <property type="evidence" value="ECO:0007669"/>
    <property type="project" value="TreeGrafter"/>
</dbReference>
<dbReference type="EMBL" id="FPKX01000058">
    <property type="protein sequence ID" value="SFZ98664.1"/>
    <property type="molecule type" value="Genomic_DNA"/>
</dbReference>
<reference evidence="2" key="1">
    <citation type="submission" date="2016-10" db="EMBL/GenBank/DDBJ databases">
        <authorList>
            <person name="de Groot N.N."/>
        </authorList>
    </citation>
    <scope>NUCLEOTIDE SEQUENCE</scope>
</reference>
<dbReference type="SUPFAM" id="SSF53955">
    <property type="entry name" value="Lysozyme-like"/>
    <property type="match status" value="1"/>
</dbReference>
<dbReference type="FunFam" id="1.10.8.350:FF:000001">
    <property type="entry name" value="Lytic murein transglycosylase B"/>
    <property type="match status" value="1"/>
</dbReference>
<dbReference type="PANTHER" id="PTHR30163:SF9">
    <property type="entry name" value="MEMBRANE-BOUND LYTIC MUREIN TRANSGLYCOSYLASE B"/>
    <property type="match status" value="1"/>
</dbReference>
<keyword evidence="2" id="KW-0378">Hydrolase</keyword>
<evidence type="ECO:0000313" key="2">
    <source>
        <dbReference type="EMBL" id="SFZ98664.1"/>
    </source>
</evidence>
<proteinExistence type="predicted"/>
<dbReference type="GO" id="GO:0009253">
    <property type="term" value="P:peptidoglycan catabolic process"/>
    <property type="evidence" value="ECO:0007669"/>
    <property type="project" value="TreeGrafter"/>
</dbReference>
<accession>A0A1W1EF55</accession>
<name>A0A1W1EF55_9ZZZZ</name>
<organism evidence="2">
    <name type="scientific">hydrothermal vent metagenome</name>
    <dbReference type="NCBI Taxonomy" id="652676"/>
    <lineage>
        <taxon>unclassified sequences</taxon>
        <taxon>metagenomes</taxon>
        <taxon>ecological metagenomes</taxon>
    </lineage>
</organism>
<dbReference type="GO" id="GO:0016798">
    <property type="term" value="F:hydrolase activity, acting on glycosyl bonds"/>
    <property type="evidence" value="ECO:0007669"/>
    <property type="project" value="UniProtKB-KW"/>
</dbReference>
<dbReference type="Gene3D" id="1.10.530.10">
    <property type="match status" value="1"/>
</dbReference>
<dbReference type="Gene3D" id="1.10.8.350">
    <property type="entry name" value="Bacterial muramidase"/>
    <property type="match status" value="1"/>
</dbReference>
<dbReference type="AlphaFoldDB" id="A0A1W1EF55"/>
<sequence>MKIFQLVLLIFFIFNSSLLAKDYTNKKEVQTFINEMVKQHNYSKTELNKLFSNVKYQKRALAIYAPALRPVVKPSKPTKVRKKQGSWDRYEGILLKESKVTKGVEYMRTHRSDLSRAYSVYGVEPEYITAIIGVESHYGDNRGKFPVLDTLTTLSFEKNRRQSFFKSELKEFLLMTRREKVNPRNVLGSYAGAIGLGQFMPSNYKTFVVDFNNDGKKQMNNHTDAIGSIANYFKRHNWKKHQPVATRVSYVGNRYREHRTGYKYKYHRSALKGIKPKEEFNYGGFVSLIKLSRLNYDELWYGTRNFYAITRYNHSDYYAMAIHQLAQRIKASYKKKYGEDIR</sequence>
<dbReference type="Pfam" id="PF13406">
    <property type="entry name" value="SLT_2"/>
    <property type="match status" value="1"/>
</dbReference>
<dbReference type="PANTHER" id="PTHR30163">
    <property type="entry name" value="MEMBRANE-BOUND LYTIC MUREIN TRANSGLYCOSYLASE B"/>
    <property type="match status" value="1"/>
</dbReference>
<dbReference type="InterPro" id="IPR031304">
    <property type="entry name" value="SLT_2"/>
</dbReference>
<dbReference type="NCBIfam" id="TIGR02282">
    <property type="entry name" value="MltB"/>
    <property type="match status" value="1"/>
</dbReference>
<dbReference type="InterPro" id="IPR011757">
    <property type="entry name" value="Lytic_transglycosylase_MltB"/>
</dbReference>
<feature type="domain" description="Transglycosylase SLT" evidence="1">
    <location>
        <begin position="26"/>
        <end position="327"/>
    </location>
</feature>
<dbReference type="EC" id="3.2.1.-" evidence="2"/>
<dbReference type="InterPro" id="IPR043426">
    <property type="entry name" value="MltB-like"/>
</dbReference>